<dbReference type="InterPro" id="IPR014048">
    <property type="entry name" value="MethylDNA_cys_MeTrfase_DNA-bd"/>
</dbReference>
<evidence type="ECO:0000256" key="1">
    <source>
        <dbReference type="ARBA" id="ARBA00001286"/>
    </source>
</evidence>
<comment type="miscellaneous">
    <text evidence="9">This enzyme catalyzes only one turnover and therefore is not strictly catalytic. According to one definition, an enzyme is a biocatalyst that acts repeatedly and over many reaction cycles.</text>
</comment>
<dbReference type="GO" id="GO:0032259">
    <property type="term" value="P:methylation"/>
    <property type="evidence" value="ECO:0007669"/>
    <property type="project" value="UniProtKB-KW"/>
</dbReference>
<dbReference type="SUPFAM" id="SSF53155">
    <property type="entry name" value="Methylated DNA-protein cysteine methyltransferase domain"/>
    <property type="match status" value="1"/>
</dbReference>
<feature type="active site" description="Nucleophile; methyl group acceptor" evidence="9">
    <location>
        <position position="135"/>
    </location>
</feature>
<evidence type="ECO:0000256" key="2">
    <source>
        <dbReference type="ARBA" id="ARBA00008711"/>
    </source>
</evidence>
<evidence type="ECO:0000313" key="13">
    <source>
        <dbReference type="Proteomes" id="UP000315252"/>
    </source>
</evidence>
<dbReference type="SUPFAM" id="SSF46767">
    <property type="entry name" value="Methylated DNA-protein cysteine methyltransferase, C-terminal domain"/>
    <property type="match status" value="1"/>
</dbReference>
<dbReference type="GO" id="GO:0003908">
    <property type="term" value="F:methylated-DNA-[protein]-cysteine S-methyltransferase activity"/>
    <property type="evidence" value="ECO:0007669"/>
    <property type="project" value="UniProtKB-UniRule"/>
</dbReference>
<comment type="catalytic activity">
    <reaction evidence="1 9">
        <text>a 4-O-methyl-thymidine in DNA + L-cysteinyl-[protein] = a thymidine in DNA + S-methyl-L-cysteinyl-[protein]</text>
        <dbReference type="Rhea" id="RHEA:53428"/>
        <dbReference type="Rhea" id="RHEA-COMP:10131"/>
        <dbReference type="Rhea" id="RHEA-COMP:10132"/>
        <dbReference type="Rhea" id="RHEA-COMP:13555"/>
        <dbReference type="Rhea" id="RHEA-COMP:13556"/>
        <dbReference type="ChEBI" id="CHEBI:29950"/>
        <dbReference type="ChEBI" id="CHEBI:82612"/>
        <dbReference type="ChEBI" id="CHEBI:137386"/>
        <dbReference type="ChEBI" id="CHEBI:137387"/>
        <dbReference type="EC" id="2.1.1.63"/>
    </reaction>
</comment>
<organism evidence="12 13">
    <name type="scientific">Denitrobaculum tricleocarpae</name>
    <dbReference type="NCBI Taxonomy" id="2591009"/>
    <lineage>
        <taxon>Bacteria</taxon>
        <taxon>Pseudomonadati</taxon>
        <taxon>Pseudomonadota</taxon>
        <taxon>Alphaproteobacteria</taxon>
        <taxon>Rhodospirillales</taxon>
        <taxon>Rhodospirillaceae</taxon>
        <taxon>Denitrobaculum</taxon>
    </lineage>
</organism>
<feature type="domain" description="Methylguanine DNA methyltransferase ribonuclease-like" evidence="11">
    <location>
        <begin position="7"/>
        <end position="82"/>
    </location>
</feature>
<dbReference type="InterPro" id="IPR001497">
    <property type="entry name" value="MethylDNA_cys_MeTrfase_AS"/>
</dbReference>
<keyword evidence="4 9" id="KW-0489">Methyltransferase</keyword>
<dbReference type="NCBIfam" id="TIGR00589">
    <property type="entry name" value="ogt"/>
    <property type="match status" value="1"/>
</dbReference>
<reference evidence="12 13" key="1">
    <citation type="submission" date="2019-06" db="EMBL/GenBank/DDBJ databases">
        <title>Whole genome sequence for Rhodospirillaceae sp. R148.</title>
        <authorList>
            <person name="Wang G."/>
        </authorList>
    </citation>
    <scope>NUCLEOTIDE SEQUENCE [LARGE SCALE GENOMIC DNA]</scope>
    <source>
        <strain evidence="12 13">R148</strain>
    </source>
</reference>
<dbReference type="Proteomes" id="UP000315252">
    <property type="component" value="Unassembled WGS sequence"/>
</dbReference>
<gene>
    <name evidence="12" type="ORF">FKG95_14135</name>
</gene>
<dbReference type="InterPro" id="IPR036217">
    <property type="entry name" value="MethylDNA_cys_MeTrfase_DNAb"/>
</dbReference>
<name>A0A545TRX1_9PROT</name>
<dbReference type="InterPro" id="IPR008332">
    <property type="entry name" value="MethylG_MeTrfase_N"/>
</dbReference>
<proteinExistence type="inferred from homology"/>
<evidence type="ECO:0000256" key="7">
    <source>
        <dbReference type="ARBA" id="ARBA00023204"/>
    </source>
</evidence>
<dbReference type="InterPro" id="IPR036631">
    <property type="entry name" value="MGMT_N_sf"/>
</dbReference>
<evidence type="ECO:0000313" key="12">
    <source>
        <dbReference type="EMBL" id="TQV79977.1"/>
    </source>
</evidence>
<keyword evidence="13" id="KW-1185">Reference proteome</keyword>
<comment type="catalytic activity">
    <reaction evidence="8 9">
        <text>a 6-O-methyl-2'-deoxyguanosine in DNA + L-cysteinyl-[protein] = S-methyl-L-cysteinyl-[protein] + a 2'-deoxyguanosine in DNA</text>
        <dbReference type="Rhea" id="RHEA:24000"/>
        <dbReference type="Rhea" id="RHEA-COMP:10131"/>
        <dbReference type="Rhea" id="RHEA-COMP:10132"/>
        <dbReference type="Rhea" id="RHEA-COMP:11367"/>
        <dbReference type="Rhea" id="RHEA-COMP:11368"/>
        <dbReference type="ChEBI" id="CHEBI:29950"/>
        <dbReference type="ChEBI" id="CHEBI:82612"/>
        <dbReference type="ChEBI" id="CHEBI:85445"/>
        <dbReference type="ChEBI" id="CHEBI:85448"/>
        <dbReference type="EC" id="2.1.1.63"/>
    </reaction>
</comment>
<dbReference type="EC" id="2.1.1.63" evidence="9"/>
<sequence length="173" mass="18421">MDTAEVTIDSPFGALLLRASDEAITRLTWLMEEDGALRHAPNASRPLERPNSPAHKLLAEATRQLEAYFEGTLRDFALPLAPAGTAFQRRVWHEMAKIPYGETMTYGQLADKSDSVARAVGGACGANPIPIIIPCHRVLGGGGKLGGFSGGLGPDSKRALLEHEGVLTPGFGF</sequence>
<comment type="function">
    <text evidence="9">Involved in the cellular defense against the biological effects of O6-methylguanine (O6-MeG) and O4-methylthymine (O4-MeT) in DNA. Repairs the methylated nucleobase in DNA by stoichiometrically transferring the methyl group to a cysteine residue in the enzyme. This is a suicide reaction: the enzyme is irreversibly inactivated.</text>
</comment>
<feature type="domain" description="Methylated-DNA-[protein]-cysteine S-methyltransferase DNA binding" evidence="10">
    <location>
        <begin position="86"/>
        <end position="166"/>
    </location>
</feature>
<comment type="similarity">
    <text evidence="2 9">Belongs to the MGMT family.</text>
</comment>
<dbReference type="RefSeq" id="WP_142897156.1">
    <property type="nucleotide sequence ID" value="NZ_ML660055.1"/>
</dbReference>
<dbReference type="PROSITE" id="PS00374">
    <property type="entry name" value="MGMT"/>
    <property type="match status" value="1"/>
</dbReference>
<evidence type="ECO:0000256" key="9">
    <source>
        <dbReference type="HAMAP-Rule" id="MF_00772"/>
    </source>
</evidence>
<dbReference type="Pfam" id="PF01035">
    <property type="entry name" value="DNA_binding_1"/>
    <property type="match status" value="1"/>
</dbReference>
<dbReference type="CDD" id="cd06445">
    <property type="entry name" value="ATase"/>
    <property type="match status" value="1"/>
</dbReference>
<keyword evidence="3 9" id="KW-0963">Cytoplasm</keyword>
<evidence type="ECO:0000256" key="3">
    <source>
        <dbReference type="ARBA" id="ARBA00022490"/>
    </source>
</evidence>
<dbReference type="Gene3D" id="1.10.10.10">
    <property type="entry name" value="Winged helix-like DNA-binding domain superfamily/Winged helix DNA-binding domain"/>
    <property type="match status" value="1"/>
</dbReference>
<dbReference type="PANTHER" id="PTHR10815:SF13">
    <property type="entry name" value="METHYLATED-DNA--PROTEIN-CYSTEINE METHYLTRANSFERASE"/>
    <property type="match status" value="1"/>
</dbReference>
<accession>A0A545TRX1</accession>
<dbReference type="PANTHER" id="PTHR10815">
    <property type="entry name" value="METHYLATED-DNA--PROTEIN-CYSTEINE METHYLTRANSFERASE"/>
    <property type="match status" value="1"/>
</dbReference>
<dbReference type="AlphaFoldDB" id="A0A545TRX1"/>
<dbReference type="FunFam" id="1.10.10.10:FF:000214">
    <property type="entry name" value="Methylated-DNA--protein-cysteine methyltransferase"/>
    <property type="match status" value="1"/>
</dbReference>
<dbReference type="HAMAP" id="MF_00772">
    <property type="entry name" value="OGT"/>
    <property type="match status" value="1"/>
</dbReference>
<dbReference type="GO" id="GO:0005737">
    <property type="term" value="C:cytoplasm"/>
    <property type="evidence" value="ECO:0007669"/>
    <property type="project" value="UniProtKB-SubCell"/>
</dbReference>
<keyword evidence="6 9" id="KW-0227">DNA damage</keyword>
<dbReference type="Pfam" id="PF02870">
    <property type="entry name" value="Methyltransf_1N"/>
    <property type="match status" value="1"/>
</dbReference>
<protein>
    <recommendedName>
        <fullName evidence="9">Methylated-DNA--protein-cysteine methyltransferase</fullName>
        <ecNumber evidence="9">2.1.1.63</ecNumber>
    </recommendedName>
    <alternativeName>
        <fullName evidence="9">6-O-methylguanine-DNA methyltransferase</fullName>
        <shortName evidence="9">MGMT</shortName>
    </alternativeName>
    <alternativeName>
        <fullName evidence="9">O-6-methylguanine-DNA-alkyltransferase</fullName>
    </alternativeName>
</protein>
<comment type="caution">
    <text evidence="12">The sequence shown here is derived from an EMBL/GenBank/DDBJ whole genome shotgun (WGS) entry which is preliminary data.</text>
</comment>
<dbReference type="OrthoDB" id="9802228at2"/>
<evidence type="ECO:0000259" key="11">
    <source>
        <dbReference type="Pfam" id="PF02870"/>
    </source>
</evidence>
<dbReference type="GO" id="GO:0006307">
    <property type="term" value="P:DNA alkylation repair"/>
    <property type="evidence" value="ECO:0007669"/>
    <property type="project" value="UniProtKB-UniRule"/>
</dbReference>
<keyword evidence="7 9" id="KW-0234">DNA repair</keyword>
<dbReference type="Gene3D" id="3.30.160.70">
    <property type="entry name" value="Methylated DNA-protein cysteine methyltransferase domain"/>
    <property type="match status" value="1"/>
</dbReference>
<dbReference type="EMBL" id="VHSH01000004">
    <property type="protein sequence ID" value="TQV79977.1"/>
    <property type="molecule type" value="Genomic_DNA"/>
</dbReference>
<evidence type="ECO:0000256" key="5">
    <source>
        <dbReference type="ARBA" id="ARBA00022679"/>
    </source>
</evidence>
<dbReference type="InterPro" id="IPR036388">
    <property type="entry name" value="WH-like_DNA-bd_sf"/>
</dbReference>
<evidence type="ECO:0000256" key="8">
    <source>
        <dbReference type="ARBA" id="ARBA00049348"/>
    </source>
</evidence>
<evidence type="ECO:0000256" key="6">
    <source>
        <dbReference type="ARBA" id="ARBA00022763"/>
    </source>
</evidence>
<keyword evidence="5 9" id="KW-0808">Transferase</keyword>
<evidence type="ECO:0000259" key="10">
    <source>
        <dbReference type="Pfam" id="PF01035"/>
    </source>
</evidence>
<comment type="subcellular location">
    <subcellularLocation>
        <location evidence="9">Cytoplasm</location>
    </subcellularLocation>
</comment>
<evidence type="ECO:0000256" key="4">
    <source>
        <dbReference type="ARBA" id="ARBA00022603"/>
    </source>
</evidence>
<dbReference type="InterPro" id="IPR023546">
    <property type="entry name" value="MGMT"/>
</dbReference>